<organism evidence="1">
    <name type="scientific">Fonticula alba</name>
    <name type="common">Slime mold</name>
    <dbReference type="NCBI Taxonomy" id="691883"/>
    <lineage>
        <taxon>Eukaryota</taxon>
        <taxon>Rotosphaerida</taxon>
        <taxon>Fonticulaceae</taxon>
        <taxon>Fonticula</taxon>
    </lineage>
</organism>
<dbReference type="RefSeq" id="XP_009493789.1">
    <property type="nucleotide sequence ID" value="XM_009495514.1"/>
</dbReference>
<name>A0A058ZE34_FONAL</name>
<accession>A0A058ZE34</accession>
<evidence type="ECO:0000313" key="1">
    <source>
        <dbReference type="EMBL" id="KCV72211.1"/>
    </source>
</evidence>
<gene>
    <name evidence="1" type="ORF">H696_01611</name>
</gene>
<keyword evidence="2" id="KW-1185">Reference proteome</keyword>
<dbReference type="GeneID" id="20526336"/>
<dbReference type="Proteomes" id="UP000030693">
    <property type="component" value="Unassembled WGS sequence"/>
</dbReference>
<protein>
    <submittedName>
        <fullName evidence="1">Uncharacterized protein</fullName>
    </submittedName>
</protein>
<reference evidence="1" key="1">
    <citation type="submission" date="2013-04" db="EMBL/GenBank/DDBJ databases">
        <title>The Genome Sequence of Fonticula alba ATCC 38817.</title>
        <authorList>
            <consortium name="The Broad Institute Genomics Platform"/>
            <person name="Russ C."/>
            <person name="Cuomo C."/>
            <person name="Burger G."/>
            <person name="Gray M.W."/>
            <person name="Holland P.W.H."/>
            <person name="King N."/>
            <person name="Lang F.B.F."/>
            <person name="Roger A.J."/>
            <person name="Ruiz-Trillo I."/>
            <person name="Brown M."/>
            <person name="Walker B."/>
            <person name="Young S."/>
            <person name="Zeng Q."/>
            <person name="Gargeya S."/>
            <person name="Fitzgerald M."/>
            <person name="Haas B."/>
            <person name="Abouelleil A."/>
            <person name="Allen A.W."/>
            <person name="Alvarado L."/>
            <person name="Arachchi H.M."/>
            <person name="Berlin A.M."/>
            <person name="Chapman S.B."/>
            <person name="Gainer-Dewar J."/>
            <person name="Goldberg J."/>
            <person name="Griggs A."/>
            <person name="Gujja S."/>
            <person name="Hansen M."/>
            <person name="Howarth C."/>
            <person name="Imamovic A."/>
            <person name="Ireland A."/>
            <person name="Larimer J."/>
            <person name="McCowan C."/>
            <person name="Murphy C."/>
            <person name="Pearson M."/>
            <person name="Poon T.W."/>
            <person name="Priest M."/>
            <person name="Roberts A."/>
            <person name="Saif S."/>
            <person name="Shea T."/>
            <person name="Sisk P."/>
            <person name="Sykes S."/>
            <person name="Wortman J."/>
            <person name="Nusbaum C."/>
            <person name="Birren B."/>
        </authorList>
    </citation>
    <scope>NUCLEOTIDE SEQUENCE [LARGE SCALE GENOMIC DNA]</scope>
    <source>
        <strain evidence="1">ATCC 38817</strain>
    </source>
</reference>
<evidence type="ECO:0000313" key="2">
    <source>
        <dbReference type="Proteomes" id="UP000030693"/>
    </source>
</evidence>
<proteinExistence type="predicted"/>
<dbReference type="AlphaFoldDB" id="A0A058ZE34"/>
<dbReference type="EMBL" id="KB932202">
    <property type="protein sequence ID" value="KCV72211.1"/>
    <property type="molecule type" value="Genomic_DNA"/>
</dbReference>
<sequence length="368" mass="38948">MATSLAGLATTTADKARIDMDQMRGALLRAATSLSNASLLLARLDGAAFPERPRLSHFQQALFRQISHLPATDQDAQAAGQLLDLVGASIAGTSPADRLFYQSTGYEESRSPLYAETLASRHAWGHTTHTSDITASAHSDGLFQARYTSGEDSVLLGLRAESAEHDCPAAEGCVCGRLGPASVCPTESTDILLLRPEQLGPDTALPEHRSRYSRFGWPLALSQQAGGYLQKSTEGAAEARQLLEQLRLSSDRLAKVARFVGDRVDPADLPSVYQGGLMLRLSEVLLNSIGRAASRASEDGAPASGADGLPPDGVEVLLQREAQALAAAALALDSESGLFANALIDAHSGSAEARALWHDWRTLGALLE</sequence>